<evidence type="ECO:0000313" key="2">
    <source>
        <dbReference type="EMBL" id="KAK4425546.1"/>
    </source>
</evidence>
<name>A0AAE1Y8B4_9LAMI</name>
<organism evidence="2 3">
    <name type="scientific">Sesamum alatum</name>
    <dbReference type="NCBI Taxonomy" id="300844"/>
    <lineage>
        <taxon>Eukaryota</taxon>
        <taxon>Viridiplantae</taxon>
        <taxon>Streptophyta</taxon>
        <taxon>Embryophyta</taxon>
        <taxon>Tracheophyta</taxon>
        <taxon>Spermatophyta</taxon>
        <taxon>Magnoliopsida</taxon>
        <taxon>eudicotyledons</taxon>
        <taxon>Gunneridae</taxon>
        <taxon>Pentapetalae</taxon>
        <taxon>asterids</taxon>
        <taxon>lamiids</taxon>
        <taxon>Lamiales</taxon>
        <taxon>Pedaliaceae</taxon>
        <taxon>Sesamum</taxon>
    </lineage>
</organism>
<reference evidence="2" key="2">
    <citation type="journal article" date="2024" name="Plant">
        <title>Genomic evolution and insights into agronomic trait innovations of Sesamum species.</title>
        <authorList>
            <person name="Miao H."/>
            <person name="Wang L."/>
            <person name="Qu L."/>
            <person name="Liu H."/>
            <person name="Sun Y."/>
            <person name="Le M."/>
            <person name="Wang Q."/>
            <person name="Wei S."/>
            <person name="Zheng Y."/>
            <person name="Lin W."/>
            <person name="Duan Y."/>
            <person name="Cao H."/>
            <person name="Xiong S."/>
            <person name="Wang X."/>
            <person name="Wei L."/>
            <person name="Li C."/>
            <person name="Ma Q."/>
            <person name="Ju M."/>
            <person name="Zhao R."/>
            <person name="Li G."/>
            <person name="Mu C."/>
            <person name="Tian Q."/>
            <person name="Mei H."/>
            <person name="Zhang T."/>
            <person name="Gao T."/>
            <person name="Zhang H."/>
        </authorList>
    </citation>
    <scope>NUCLEOTIDE SEQUENCE</scope>
    <source>
        <strain evidence="2">3651</strain>
    </source>
</reference>
<dbReference type="AlphaFoldDB" id="A0AAE1Y8B4"/>
<accession>A0AAE1Y8B4</accession>
<dbReference type="PANTHER" id="PTHR33592:SF3">
    <property type="entry name" value="TRANSMEMBRANE PROTEIN"/>
    <property type="match status" value="1"/>
</dbReference>
<feature type="chain" id="PRO_5042074165" description="Transmembrane protein" evidence="1">
    <location>
        <begin position="28"/>
        <end position="107"/>
    </location>
</feature>
<feature type="signal peptide" evidence="1">
    <location>
        <begin position="1"/>
        <end position="27"/>
    </location>
</feature>
<keyword evidence="1" id="KW-0732">Signal</keyword>
<gene>
    <name evidence="2" type="ORF">Salat_1748600</name>
</gene>
<proteinExistence type="predicted"/>
<evidence type="ECO:0000256" key="1">
    <source>
        <dbReference type="SAM" id="SignalP"/>
    </source>
</evidence>
<dbReference type="EMBL" id="JACGWO010000006">
    <property type="protein sequence ID" value="KAK4425546.1"/>
    <property type="molecule type" value="Genomic_DNA"/>
</dbReference>
<dbReference type="Proteomes" id="UP001293254">
    <property type="component" value="Unassembled WGS sequence"/>
</dbReference>
<reference evidence="2" key="1">
    <citation type="submission" date="2020-06" db="EMBL/GenBank/DDBJ databases">
        <authorList>
            <person name="Li T."/>
            <person name="Hu X."/>
            <person name="Zhang T."/>
            <person name="Song X."/>
            <person name="Zhang H."/>
            <person name="Dai N."/>
            <person name="Sheng W."/>
            <person name="Hou X."/>
            <person name="Wei L."/>
        </authorList>
    </citation>
    <scope>NUCLEOTIDE SEQUENCE</scope>
    <source>
        <strain evidence="2">3651</strain>
        <tissue evidence="2">Leaf</tissue>
    </source>
</reference>
<comment type="caution">
    <text evidence="2">The sequence shown here is derived from an EMBL/GenBank/DDBJ whole genome shotgun (WGS) entry which is preliminary data.</text>
</comment>
<keyword evidence="3" id="KW-1185">Reference proteome</keyword>
<dbReference type="PANTHER" id="PTHR33592">
    <property type="entry name" value="TRANSMEMBRANE PROTEIN"/>
    <property type="match status" value="1"/>
</dbReference>
<evidence type="ECO:0008006" key="4">
    <source>
        <dbReference type="Google" id="ProtNLM"/>
    </source>
</evidence>
<evidence type="ECO:0000313" key="3">
    <source>
        <dbReference type="Proteomes" id="UP001293254"/>
    </source>
</evidence>
<sequence length="107" mass="11578">MVSFRFTIFLIFSILFVTSIIPNQVNATRVLGMEKWLKEQALLLESLPRGPVPPSGSSPCTYIPGQGGGPCPLNERHFAGRRSAHAPPADIGFVVAKGQRKDKDSAS</sequence>
<protein>
    <recommendedName>
        <fullName evidence="4">Transmembrane protein</fullName>
    </recommendedName>
</protein>